<evidence type="ECO:0008006" key="4">
    <source>
        <dbReference type="Google" id="ProtNLM"/>
    </source>
</evidence>
<evidence type="ECO:0000313" key="2">
    <source>
        <dbReference type="EMBL" id="SFT94647.1"/>
    </source>
</evidence>
<gene>
    <name evidence="2" type="ORF">SAMN05660657_04082</name>
</gene>
<keyword evidence="1" id="KW-0812">Transmembrane</keyword>
<dbReference type="STRING" id="1296565.SAMN05660657_04082"/>
<proteinExistence type="predicted"/>
<accession>A0A1I7C5E1</accession>
<dbReference type="EMBL" id="FPBA01000018">
    <property type="protein sequence ID" value="SFT94647.1"/>
    <property type="molecule type" value="Genomic_DNA"/>
</dbReference>
<protein>
    <recommendedName>
        <fullName evidence="4">DUF3099 domain-containing protein</fullName>
    </recommendedName>
</protein>
<keyword evidence="3" id="KW-1185">Reference proteome</keyword>
<dbReference type="Proteomes" id="UP000199546">
    <property type="component" value="Unassembled WGS sequence"/>
</dbReference>
<dbReference type="AlphaFoldDB" id="A0A1I7C5E1"/>
<keyword evidence="1" id="KW-0472">Membrane</keyword>
<reference evidence="3" key="1">
    <citation type="submission" date="2016-10" db="EMBL/GenBank/DDBJ databases">
        <authorList>
            <person name="Varghese N."/>
            <person name="Submissions S."/>
        </authorList>
    </citation>
    <scope>NUCLEOTIDE SEQUENCE [LARGE SCALE GENOMIC DNA]</scope>
    <source>
        <strain evidence="3">DSM 46136</strain>
    </source>
</reference>
<dbReference type="InterPro" id="IPR021449">
    <property type="entry name" value="DUF3099"/>
</dbReference>
<dbReference type="OrthoDB" id="5188998at2"/>
<organism evidence="2 3">
    <name type="scientific">Geodermatophilus amargosae</name>
    <dbReference type="NCBI Taxonomy" id="1296565"/>
    <lineage>
        <taxon>Bacteria</taxon>
        <taxon>Bacillati</taxon>
        <taxon>Actinomycetota</taxon>
        <taxon>Actinomycetes</taxon>
        <taxon>Geodermatophilales</taxon>
        <taxon>Geodermatophilaceae</taxon>
        <taxon>Geodermatophilus</taxon>
    </lineage>
</organism>
<keyword evidence="1" id="KW-1133">Transmembrane helix</keyword>
<evidence type="ECO:0000313" key="3">
    <source>
        <dbReference type="Proteomes" id="UP000199546"/>
    </source>
</evidence>
<name>A0A1I7C5E1_9ACTN</name>
<dbReference type="Pfam" id="PF11298">
    <property type="entry name" value="DUF3099"/>
    <property type="match status" value="1"/>
</dbReference>
<evidence type="ECO:0000256" key="1">
    <source>
        <dbReference type="SAM" id="Phobius"/>
    </source>
</evidence>
<feature type="transmembrane region" description="Helical" evidence="1">
    <location>
        <begin position="60"/>
        <end position="78"/>
    </location>
</feature>
<dbReference type="RefSeq" id="WP_093582429.1">
    <property type="nucleotide sequence ID" value="NZ_FPBA01000018.1"/>
</dbReference>
<sequence length="119" mass="13243">MASSQQSARPRRSEPVLITQAEPSLAEQHAARKRRYVITMAVRAVSLVLAAAFYQILWLAIIFAVLGTVLPWIAVVMANDRPPKKKLDANRYVAPRPDRILDDPARQRRAIEGGTVIEG</sequence>